<evidence type="ECO:0000256" key="11">
    <source>
        <dbReference type="ARBA" id="ARBA00082544"/>
    </source>
</evidence>
<dbReference type="CDD" id="cd05339">
    <property type="entry name" value="17beta-HSDXI-like_SDR_c"/>
    <property type="match status" value="1"/>
</dbReference>
<keyword evidence="14" id="KW-1185">Reference proteome</keyword>
<dbReference type="PANTHER" id="PTHR24322:SF742">
    <property type="entry name" value="PROTEIN DHS-3"/>
    <property type="match status" value="1"/>
</dbReference>
<evidence type="ECO:0000256" key="4">
    <source>
        <dbReference type="ARBA" id="ARBA00022857"/>
    </source>
</evidence>
<evidence type="ECO:0000256" key="7">
    <source>
        <dbReference type="ARBA" id="ARBA00023098"/>
    </source>
</evidence>
<organism evidence="13 14">
    <name type="scientific">Cylicocyclus nassatus</name>
    <name type="common">Nematode worm</name>
    <dbReference type="NCBI Taxonomy" id="53992"/>
    <lineage>
        <taxon>Eukaryota</taxon>
        <taxon>Metazoa</taxon>
        <taxon>Ecdysozoa</taxon>
        <taxon>Nematoda</taxon>
        <taxon>Chromadorea</taxon>
        <taxon>Rhabditida</taxon>
        <taxon>Rhabditina</taxon>
        <taxon>Rhabditomorpha</taxon>
        <taxon>Strongyloidea</taxon>
        <taxon>Strongylidae</taxon>
        <taxon>Cylicocyclus</taxon>
    </lineage>
</organism>
<accession>A0AA36DVP5</accession>
<evidence type="ECO:0000256" key="9">
    <source>
        <dbReference type="ARBA" id="ARBA00059620"/>
    </source>
</evidence>
<sequence length="291" mass="32856">MVFTTIYEICDAVVSNFGPRRLKKPRDIAGQVVLITGAANGLGRQIAVKFATKGCRLVLWDIDEEGNEETRKICKEIGAEAHSYRVDMSDRQSIYQFASTVTSDVGPVDILINNAGLLRDGGDFLDKCDEFIEKTVRINMLAHIWMAKAFLPQMIERNVGHIVCICSLGGIVGAKDIIDYSASKFGAFGFQEALENEMFHRGHNINFTTVCPSYIRTNMCNNIPLSRRTEFMSPQYVAEEVVYAILTSKRILLLPKSTYFLYALKGLIPRRTFQRLLLFAQKSHEISLRNR</sequence>
<keyword evidence="6" id="KW-0560">Oxidoreductase</keyword>
<dbReference type="InterPro" id="IPR036291">
    <property type="entry name" value="NAD(P)-bd_dom_sf"/>
</dbReference>
<evidence type="ECO:0000256" key="2">
    <source>
        <dbReference type="ARBA" id="ARBA00006484"/>
    </source>
</evidence>
<gene>
    <name evidence="13" type="ORF">CYNAS_LOCUS5599</name>
</gene>
<dbReference type="FunFam" id="3.40.50.720:FF:000131">
    <property type="entry name" value="Short-chain dehydrogenase/reductase 3"/>
    <property type="match status" value="1"/>
</dbReference>
<dbReference type="SUPFAM" id="SSF51735">
    <property type="entry name" value="NAD(P)-binding Rossmann-fold domains"/>
    <property type="match status" value="1"/>
</dbReference>
<evidence type="ECO:0000256" key="1">
    <source>
        <dbReference type="ARBA" id="ARBA00004141"/>
    </source>
</evidence>
<reference evidence="13" key="1">
    <citation type="submission" date="2023-07" db="EMBL/GenBank/DDBJ databases">
        <authorList>
            <consortium name="CYATHOMIX"/>
        </authorList>
    </citation>
    <scope>NUCLEOTIDE SEQUENCE</scope>
    <source>
        <strain evidence="13">N/A</strain>
    </source>
</reference>
<dbReference type="PANTHER" id="PTHR24322">
    <property type="entry name" value="PKSB"/>
    <property type="match status" value="1"/>
</dbReference>
<dbReference type="AlphaFoldDB" id="A0AA36DVP5"/>
<evidence type="ECO:0000313" key="14">
    <source>
        <dbReference type="Proteomes" id="UP001176961"/>
    </source>
</evidence>
<protein>
    <recommendedName>
        <fullName evidence="10">Short-chain dehydrogenase/reductase 3</fullName>
    </recommendedName>
    <alternativeName>
        <fullName evidence="11">Retinal short-chain dehydrogenase/reductase 1</fullName>
    </alternativeName>
</protein>
<dbReference type="GO" id="GO:0005811">
    <property type="term" value="C:lipid droplet"/>
    <property type="evidence" value="ECO:0007669"/>
    <property type="project" value="TreeGrafter"/>
</dbReference>
<evidence type="ECO:0000256" key="3">
    <source>
        <dbReference type="ARBA" id="ARBA00022692"/>
    </source>
</evidence>
<evidence type="ECO:0000313" key="13">
    <source>
        <dbReference type="EMBL" id="CAJ0593616.1"/>
    </source>
</evidence>
<evidence type="ECO:0000256" key="12">
    <source>
        <dbReference type="RuleBase" id="RU000363"/>
    </source>
</evidence>
<dbReference type="Pfam" id="PF00106">
    <property type="entry name" value="adh_short"/>
    <property type="match status" value="1"/>
</dbReference>
<dbReference type="GO" id="GO:0016020">
    <property type="term" value="C:membrane"/>
    <property type="evidence" value="ECO:0007669"/>
    <property type="project" value="UniProtKB-SubCell"/>
</dbReference>
<keyword evidence="5" id="KW-1133">Transmembrane helix</keyword>
<dbReference type="EMBL" id="CATQJL010000112">
    <property type="protein sequence ID" value="CAJ0593616.1"/>
    <property type="molecule type" value="Genomic_DNA"/>
</dbReference>
<dbReference type="Gene3D" id="3.40.50.720">
    <property type="entry name" value="NAD(P)-binding Rossmann-like Domain"/>
    <property type="match status" value="1"/>
</dbReference>
<comment type="caution">
    <text evidence="13">The sequence shown here is derived from an EMBL/GenBank/DDBJ whole genome shotgun (WGS) entry which is preliminary data.</text>
</comment>
<evidence type="ECO:0000256" key="10">
    <source>
        <dbReference type="ARBA" id="ARBA00068717"/>
    </source>
</evidence>
<evidence type="ECO:0000256" key="6">
    <source>
        <dbReference type="ARBA" id="ARBA00023002"/>
    </source>
</evidence>
<keyword evidence="4" id="KW-0521">NADP</keyword>
<dbReference type="PRINTS" id="PR00080">
    <property type="entry name" value="SDRFAMILY"/>
</dbReference>
<comment type="subcellular location">
    <subcellularLocation>
        <location evidence="1">Membrane</location>
        <topology evidence="1">Multi-pass membrane protein</topology>
    </subcellularLocation>
</comment>
<evidence type="ECO:0000256" key="5">
    <source>
        <dbReference type="ARBA" id="ARBA00022989"/>
    </source>
</evidence>
<proteinExistence type="inferred from homology"/>
<name>A0AA36DVP5_CYLNA</name>
<dbReference type="InterPro" id="IPR002347">
    <property type="entry name" value="SDR_fam"/>
</dbReference>
<keyword evidence="7" id="KW-0443">Lipid metabolism</keyword>
<dbReference type="PRINTS" id="PR00081">
    <property type="entry name" value="GDHRDH"/>
</dbReference>
<evidence type="ECO:0000256" key="8">
    <source>
        <dbReference type="ARBA" id="ARBA00023136"/>
    </source>
</evidence>
<comment type="function">
    <text evidence="9">Catalyzes the reduction of all-trans-retinal to all-trans-retinol in the presence of NADPH.</text>
</comment>
<comment type="similarity">
    <text evidence="2 12">Belongs to the short-chain dehydrogenases/reductases (SDR) family.</text>
</comment>
<dbReference type="GO" id="GO:0052650">
    <property type="term" value="F:all-trans-retinol dehydrogenase (NADP+) activity"/>
    <property type="evidence" value="ECO:0007669"/>
    <property type="project" value="UniProtKB-ARBA"/>
</dbReference>
<keyword evidence="3" id="KW-0812">Transmembrane</keyword>
<dbReference type="Proteomes" id="UP001176961">
    <property type="component" value="Unassembled WGS sequence"/>
</dbReference>
<keyword evidence="8" id="KW-0472">Membrane</keyword>